<sequence length="179" mass="19823">MNPELMFKLQNYLQKWTTIRRNIQRLKWVFLAPALLLILVGLGLAIYFNAFSSFFILLLGLLLGLIVGGVAIFNYAFTDIKSLLHLLQGSGSNVINDANPQIEQLSTSMPVISKTRKIINVMVAIIIFVTILLLVLNAAPLSWLTFLFGFISGNLLTIVALGTAKIKIANGANPMMFKR</sequence>
<keyword evidence="1" id="KW-0812">Transmembrane</keyword>
<keyword evidence="3" id="KW-1185">Reference proteome</keyword>
<dbReference type="Proteomes" id="UP001056164">
    <property type="component" value="Chromosome"/>
</dbReference>
<evidence type="ECO:0000313" key="2">
    <source>
        <dbReference type="EMBL" id="USS90532.1"/>
    </source>
</evidence>
<gene>
    <name evidence="2" type="ORF">M3M37_06770</name>
</gene>
<accession>A0ABY5BVK3</accession>
<feature type="transmembrane region" description="Helical" evidence="1">
    <location>
        <begin position="118"/>
        <end position="137"/>
    </location>
</feature>
<evidence type="ECO:0000313" key="3">
    <source>
        <dbReference type="Proteomes" id="UP001056164"/>
    </source>
</evidence>
<dbReference type="RefSeq" id="WP_252795047.1">
    <property type="nucleotide sequence ID" value="NZ_CP097121.1"/>
</dbReference>
<feature type="transmembrane region" description="Helical" evidence="1">
    <location>
        <begin position="54"/>
        <end position="77"/>
    </location>
</feature>
<protein>
    <submittedName>
        <fullName evidence="2">Uncharacterized protein</fullName>
    </submittedName>
</protein>
<feature type="transmembrane region" description="Helical" evidence="1">
    <location>
        <begin position="28"/>
        <end position="48"/>
    </location>
</feature>
<dbReference type="EMBL" id="CP097121">
    <property type="protein sequence ID" value="USS90532.1"/>
    <property type="molecule type" value="Genomic_DNA"/>
</dbReference>
<organism evidence="2 3">
    <name type="scientific">Fructilactobacillus carniphilus</name>
    <dbReference type="NCBI Taxonomy" id="2940297"/>
    <lineage>
        <taxon>Bacteria</taxon>
        <taxon>Bacillati</taxon>
        <taxon>Bacillota</taxon>
        <taxon>Bacilli</taxon>
        <taxon>Lactobacillales</taxon>
        <taxon>Lactobacillaceae</taxon>
        <taxon>Fructilactobacillus</taxon>
    </lineage>
</organism>
<proteinExistence type="predicted"/>
<keyword evidence="1" id="KW-1133">Transmembrane helix</keyword>
<feature type="transmembrane region" description="Helical" evidence="1">
    <location>
        <begin position="143"/>
        <end position="166"/>
    </location>
</feature>
<reference evidence="2" key="1">
    <citation type="submission" date="2022-05" db="EMBL/GenBank/DDBJ databases">
        <authorList>
            <person name="Oliphant S.A."/>
            <person name="Watson-Haigh N.S."/>
            <person name="Sumby K.M."/>
            <person name="Gardner J.M."/>
            <person name="Jiranek V."/>
        </authorList>
    </citation>
    <scope>NUCLEOTIDE SEQUENCE</scope>
    <source>
        <strain evidence="2">KI4_A6</strain>
    </source>
</reference>
<name>A0ABY5BVK3_9LACO</name>
<keyword evidence="1" id="KW-0472">Membrane</keyword>
<evidence type="ECO:0000256" key="1">
    <source>
        <dbReference type="SAM" id="Phobius"/>
    </source>
</evidence>